<evidence type="ECO:0000256" key="2">
    <source>
        <dbReference type="ARBA" id="ARBA00023163"/>
    </source>
</evidence>
<organism evidence="5 6">
    <name type="scientific">Promicromonospora kroppenstedtii</name>
    <dbReference type="NCBI Taxonomy" id="440482"/>
    <lineage>
        <taxon>Bacteria</taxon>
        <taxon>Bacillati</taxon>
        <taxon>Actinomycetota</taxon>
        <taxon>Actinomycetes</taxon>
        <taxon>Micrococcales</taxon>
        <taxon>Promicromonosporaceae</taxon>
        <taxon>Promicromonospora</taxon>
    </lineage>
</organism>
<keyword evidence="2" id="KW-0804">Transcription</keyword>
<proteinExistence type="predicted"/>
<dbReference type="RefSeq" id="WP_397406153.1">
    <property type="nucleotide sequence ID" value="NZ_JBIRYI010000012.1"/>
</dbReference>
<protein>
    <submittedName>
        <fullName evidence="5">Zf-HC2 domain-containing protein</fullName>
    </submittedName>
</protein>
<evidence type="ECO:0000313" key="5">
    <source>
        <dbReference type="EMBL" id="MFI2489076.1"/>
    </source>
</evidence>
<feature type="region of interest" description="Disordered" evidence="3">
    <location>
        <begin position="98"/>
        <end position="125"/>
    </location>
</feature>
<evidence type="ECO:0000313" key="6">
    <source>
        <dbReference type="Proteomes" id="UP001611580"/>
    </source>
</evidence>
<sequence length="125" mass="13997">MTITGARQAEVARLRTALSGLPDLPPGNRPAAGASAGRRPECRSTRAAIHDYLAGRLLPHRRRRLERHLDGCAECIRAFIDVRQVSWNRSALDRRLVADGHPGGRHRRPARRRVRRTGHSGDLYV</sequence>
<dbReference type="Gene3D" id="1.10.10.1320">
    <property type="entry name" value="Anti-sigma factor, zinc-finger domain"/>
    <property type="match status" value="1"/>
</dbReference>
<accession>A0ABW7XNI0</accession>
<dbReference type="InterPro" id="IPR041916">
    <property type="entry name" value="Anti_sigma_zinc_sf"/>
</dbReference>
<keyword evidence="1" id="KW-0805">Transcription regulation</keyword>
<name>A0ABW7XNI0_9MICO</name>
<evidence type="ECO:0000259" key="4">
    <source>
        <dbReference type="Pfam" id="PF13490"/>
    </source>
</evidence>
<gene>
    <name evidence="5" type="ORF">ACH47X_19360</name>
</gene>
<comment type="caution">
    <text evidence="5">The sequence shown here is derived from an EMBL/GenBank/DDBJ whole genome shotgun (WGS) entry which is preliminary data.</text>
</comment>
<evidence type="ECO:0000256" key="1">
    <source>
        <dbReference type="ARBA" id="ARBA00023015"/>
    </source>
</evidence>
<dbReference type="EMBL" id="JBIRYI010000012">
    <property type="protein sequence ID" value="MFI2489076.1"/>
    <property type="molecule type" value="Genomic_DNA"/>
</dbReference>
<dbReference type="Proteomes" id="UP001611580">
    <property type="component" value="Unassembled WGS sequence"/>
</dbReference>
<dbReference type="Pfam" id="PF13490">
    <property type="entry name" value="zf-HC2"/>
    <property type="match status" value="1"/>
</dbReference>
<evidence type="ECO:0000256" key="3">
    <source>
        <dbReference type="SAM" id="MobiDB-lite"/>
    </source>
</evidence>
<feature type="domain" description="Putative zinc-finger" evidence="4">
    <location>
        <begin position="42"/>
        <end position="75"/>
    </location>
</feature>
<keyword evidence="6" id="KW-1185">Reference proteome</keyword>
<feature type="compositionally biased region" description="Basic residues" evidence="3">
    <location>
        <begin position="103"/>
        <end position="118"/>
    </location>
</feature>
<reference evidence="5 6" key="1">
    <citation type="submission" date="2024-10" db="EMBL/GenBank/DDBJ databases">
        <title>The Natural Products Discovery Center: Release of the First 8490 Sequenced Strains for Exploring Actinobacteria Biosynthetic Diversity.</title>
        <authorList>
            <person name="Kalkreuter E."/>
            <person name="Kautsar S.A."/>
            <person name="Yang D."/>
            <person name="Bader C.D."/>
            <person name="Teijaro C.N."/>
            <person name="Fluegel L."/>
            <person name="Davis C.M."/>
            <person name="Simpson J.R."/>
            <person name="Lauterbach L."/>
            <person name="Steele A.D."/>
            <person name="Gui C."/>
            <person name="Meng S."/>
            <person name="Li G."/>
            <person name="Viehrig K."/>
            <person name="Ye F."/>
            <person name="Su P."/>
            <person name="Kiefer A.F."/>
            <person name="Nichols A."/>
            <person name="Cepeda A.J."/>
            <person name="Yan W."/>
            <person name="Fan B."/>
            <person name="Jiang Y."/>
            <person name="Adhikari A."/>
            <person name="Zheng C.-J."/>
            <person name="Schuster L."/>
            <person name="Cowan T.M."/>
            <person name="Smanski M.J."/>
            <person name="Chevrette M.G."/>
            <person name="De Carvalho L.P.S."/>
            <person name="Shen B."/>
        </authorList>
    </citation>
    <scope>NUCLEOTIDE SEQUENCE [LARGE SCALE GENOMIC DNA]</scope>
    <source>
        <strain evidence="5 6">NPDC019481</strain>
    </source>
</reference>
<dbReference type="InterPro" id="IPR027383">
    <property type="entry name" value="Znf_put"/>
</dbReference>
<feature type="region of interest" description="Disordered" evidence="3">
    <location>
        <begin position="17"/>
        <end position="41"/>
    </location>
</feature>